<sequence>MRAVLPGQPQPGLKALAGGLWQSKHFNVYISGCAFTILSDPDTIIQTVYDEDTSTLQAIAFDESSGKIATCTATSARVYKPFGQSENALKWGLQCSFTFPSVEYVVNGASLSWGASEELLVARSTLGIYSYQESVAQSGDQHRAWIRELSRFQLDGINGLAYMLPVDPAGSAPVLSGFFDVFAKDIAVSYTHTGRVDFWTSRFDRNASHVEWLSTCYTETGLSDPSLVSGSTLKKAALVDSARSHLFIWDIGGARLEFTQNYGNNSTIRDLDWTSTPDSQSILAVGFQSKVVLLCQMRFDYLNKGPAWAAVCEISIRELTPHPIGDSTWLGDGHLVIGSGNQMFVHGREYGSSSSSVQSLQLPRRKNGEWDLFEAVQRFNGPLPVFHPQFLSQSLLAGKGTAVRKVLLALHRTLKFHIAGEVVDDYLGLDTSEFYCDEVGSLLTNNVLFGKV</sequence>
<dbReference type="GO" id="GO:0043291">
    <property type="term" value="C:RAVE complex"/>
    <property type="evidence" value="ECO:0007669"/>
    <property type="project" value="TreeGrafter"/>
</dbReference>
<accession>A0A4R8PQY6</accession>
<keyword evidence="4" id="KW-1185">Reference proteome</keyword>
<dbReference type="PANTHER" id="PTHR13950">
    <property type="entry name" value="RABCONNECTIN-RELATED"/>
    <property type="match status" value="1"/>
</dbReference>
<name>A0A4R8PQY6_COLTR</name>
<organism evidence="2 4">
    <name type="scientific">Colletotrichum trifolii</name>
    <dbReference type="NCBI Taxonomy" id="5466"/>
    <lineage>
        <taxon>Eukaryota</taxon>
        <taxon>Fungi</taxon>
        <taxon>Dikarya</taxon>
        <taxon>Ascomycota</taxon>
        <taxon>Pezizomycotina</taxon>
        <taxon>Sordariomycetes</taxon>
        <taxon>Hypocreomycetidae</taxon>
        <taxon>Glomerellales</taxon>
        <taxon>Glomerellaceae</taxon>
        <taxon>Colletotrichum</taxon>
        <taxon>Colletotrichum orbiculare species complex</taxon>
    </lineage>
</organism>
<reference evidence="2 4" key="1">
    <citation type="submission" date="2018-12" db="EMBL/GenBank/DDBJ databases">
        <title>Genome sequence and assembly of Colletotrichum trifolii.</title>
        <authorList>
            <person name="Gan P."/>
            <person name="Shirasu K."/>
        </authorList>
    </citation>
    <scope>NUCLEOTIDE SEQUENCE [LARGE SCALE GENOMIC DNA]</scope>
    <source>
        <strain evidence="2 4">543-2</strain>
    </source>
</reference>
<comment type="caution">
    <text evidence="2">The sequence shown here is derived from an EMBL/GenBank/DDBJ whole genome shotgun (WGS) entry which is preliminary data.</text>
</comment>
<evidence type="ECO:0000259" key="1">
    <source>
        <dbReference type="Pfam" id="PF12234"/>
    </source>
</evidence>
<dbReference type="PANTHER" id="PTHR13950:SF9">
    <property type="entry name" value="RABCONNECTIN-3A"/>
    <property type="match status" value="1"/>
</dbReference>
<dbReference type="AlphaFoldDB" id="A0A4R8PQY6"/>
<dbReference type="Proteomes" id="UP000295703">
    <property type="component" value="Unassembled WGS sequence"/>
</dbReference>
<dbReference type="GO" id="GO:0007035">
    <property type="term" value="P:vacuolar acidification"/>
    <property type="evidence" value="ECO:0007669"/>
    <property type="project" value="TreeGrafter"/>
</dbReference>
<dbReference type="SUPFAM" id="SSF50978">
    <property type="entry name" value="WD40 repeat-like"/>
    <property type="match status" value="1"/>
</dbReference>
<feature type="domain" description="RAVE complex protein Rav1 C-terminal" evidence="1">
    <location>
        <begin position="194"/>
        <end position="438"/>
    </location>
</feature>
<dbReference type="Pfam" id="PF12234">
    <property type="entry name" value="Rav1p_C"/>
    <property type="match status" value="1"/>
</dbReference>
<evidence type="ECO:0000313" key="4">
    <source>
        <dbReference type="Proteomes" id="UP000295703"/>
    </source>
</evidence>
<evidence type="ECO:0000313" key="2">
    <source>
        <dbReference type="EMBL" id="TDZ28027.1"/>
    </source>
</evidence>
<gene>
    <name evidence="2" type="primary">RAV1-3</name>
    <name evidence="3" type="synonym">RAV1-1</name>
    <name evidence="3" type="ORF">CTRI78_v012010</name>
    <name evidence="2" type="ORF">CTRI78_v012160</name>
</gene>
<proteinExistence type="predicted"/>
<dbReference type="STRING" id="5466.A0A4R8PQY6"/>
<protein>
    <submittedName>
        <fullName evidence="2">Regulator of V-ATPase in vacuolar membrane protein 1</fullName>
    </submittedName>
</protein>
<dbReference type="InterPro" id="IPR036322">
    <property type="entry name" value="WD40_repeat_dom_sf"/>
</dbReference>
<dbReference type="InterPro" id="IPR052208">
    <property type="entry name" value="DmX-like/RAVE_component"/>
</dbReference>
<dbReference type="EMBL" id="RYZW01001581">
    <property type="protein sequence ID" value="TDZ28370.1"/>
    <property type="molecule type" value="Genomic_DNA"/>
</dbReference>
<dbReference type="InterPro" id="IPR022033">
    <property type="entry name" value="Rav1p_C"/>
</dbReference>
<evidence type="ECO:0000313" key="3">
    <source>
        <dbReference type="EMBL" id="TDZ28370.1"/>
    </source>
</evidence>
<dbReference type="EMBL" id="RYZW01002284">
    <property type="protein sequence ID" value="TDZ28027.1"/>
    <property type="molecule type" value="Genomic_DNA"/>
</dbReference>